<sequence length="262" mass="30609">MTGYKENKEVLRFHYHKVDSLYQRLQELALTRKEYTSNLIELPKIQGFITEDEVLATISRGSGVDKGKERITKFFKENHTLQEKANFLKGEYGIGGGSHAVSGERGSGEWHDAKGLKLQKNHCNDVFLTWPNVAKHIDELLSKNLYLEEKDIEKKVEIEEQKEPSYYSKDDPYNLITDEMLEKVPELYAQEDVALADKQVHAAYIIPFRSNWTWYMTEYDRESKDAFGLVLGIEPEWGYFNLDELKELNAQRLVFRRFSKDL</sequence>
<accession>A0A381IBX4</accession>
<keyword evidence="1" id="KW-0347">Helicase</keyword>
<organism evidence="1">
    <name type="scientific">Clostridioides difficile</name>
    <name type="common">Peptoclostridium difficile</name>
    <dbReference type="NCBI Taxonomy" id="1496"/>
    <lineage>
        <taxon>Bacteria</taxon>
        <taxon>Bacillati</taxon>
        <taxon>Bacillota</taxon>
        <taxon>Clostridia</taxon>
        <taxon>Peptostreptococcales</taxon>
        <taxon>Peptostreptococcaceae</taxon>
        <taxon>Clostridioides</taxon>
    </lineage>
</organism>
<keyword evidence="1" id="KW-0067">ATP-binding</keyword>
<evidence type="ECO:0000313" key="1">
    <source>
        <dbReference type="EMBL" id="SUY24699.1"/>
    </source>
</evidence>
<dbReference type="AlphaFoldDB" id="A0A381IBX4"/>
<reference evidence="1" key="1">
    <citation type="submission" date="2018-06" db="EMBL/GenBank/DDBJ databases">
        <authorList>
            <consortium name="Pathogen Informatics"/>
            <person name="Doyle S."/>
        </authorList>
    </citation>
    <scope>NUCLEOTIDE SEQUENCE</scope>
    <source>
        <strain evidence="1">NCTC13307</strain>
    </source>
</reference>
<keyword evidence="1" id="KW-0547">Nucleotide-binding</keyword>
<gene>
    <name evidence="1" type="ORF">NCTC13307_02418</name>
</gene>
<dbReference type="GO" id="GO:0004386">
    <property type="term" value="F:helicase activity"/>
    <property type="evidence" value="ECO:0007669"/>
    <property type="project" value="UniProtKB-KW"/>
</dbReference>
<protein>
    <submittedName>
        <fullName evidence="1">Helicase</fullName>
    </submittedName>
</protein>
<dbReference type="EMBL" id="UFWD01000001">
    <property type="protein sequence ID" value="SUY24699.1"/>
    <property type="molecule type" value="Genomic_DNA"/>
</dbReference>
<keyword evidence="1" id="KW-0378">Hydrolase</keyword>
<name>A0A381IBX4_CLODI</name>
<proteinExistence type="predicted"/>